<organism evidence="1 2">
    <name type="scientific">Moritella yayanosii</name>
    <dbReference type="NCBI Taxonomy" id="69539"/>
    <lineage>
        <taxon>Bacteria</taxon>
        <taxon>Pseudomonadati</taxon>
        <taxon>Pseudomonadota</taxon>
        <taxon>Gammaproteobacteria</taxon>
        <taxon>Alteromonadales</taxon>
        <taxon>Moritellaceae</taxon>
        <taxon>Moritella</taxon>
    </lineage>
</organism>
<dbReference type="KEGG" id="mya:MORIYA_4002"/>
<keyword evidence="2" id="KW-1185">Reference proteome</keyword>
<evidence type="ECO:0000313" key="1">
    <source>
        <dbReference type="EMBL" id="SQD80454.1"/>
    </source>
</evidence>
<dbReference type="RefSeq" id="WP_112717785.1">
    <property type="nucleotide sequence ID" value="NZ_LS483250.1"/>
</dbReference>
<proteinExistence type="predicted"/>
<protein>
    <submittedName>
        <fullName evidence="1">Uncharacterized protein</fullName>
    </submittedName>
</protein>
<gene>
    <name evidence="1" type="ORF">MORIYA_4002</name>
</gene>
<dbReference type="AlphaFoldDB" id="A0A330LU29"/>
<dbReference type="Proteomes" id="UP000250163">
    <property type="component" value="Chromosome MORIYA"/>
</dbReference>
<reference evidence="2" key="1">
    <citation type="submission" date="2018-05" db="EMBL/GenBank/DDBJ databases">
        <authorList>
            <person name="Cea G.-C."/>
            <person name="William W."/>
        </authorList>
    </citation>
    <scope>NUCLEOTIDE SEQUENCE [LARGE SCALE GENOMIC DNA]</scope>
    <source>
        <strain evidence="2">DB21MT 5</strain>
    </source>
</reference>
<dbReference type="OrthoDB" id="8596093at2"/>
<sequence>MNEIKSKSVTLQVSRIHSLGWWLGNSDENVAKGTALGSDFTENVYSPSAAGLTGQYEHATDSWLEVEDKSNFEFWSHVGERFVIGMPDGDYPEWAIKEKPPEYDKEMQTILHEVNKWIIHNIELGKLYWNDEAIEMTVSDFNFTLPADHTFTQPPVKLAGYALRLIDNEWLQVEDHRGKLAYAKNRDSDYEIETLDVIPDNHTLLVPSEFDSWNVILKAWQYDQERERPAKVKNEKSWRDAQLSRVLNRIDEYEKDQGYLVELRTSPFTAEQYHQLLQDRKILSDYPGAENFPFVERPTLSRLV</sequence>
<dbReference type="EMBL" id="LS483250">
    <property type="protein sequence ID" value="SQD80454.1"/>
    <property type="molecule type" value="Genomic_DNA"/>
</dbReference>
<name>A0A330LU29_9GAMM</name>
<accession>A0A330LU29</accession>
<evidence type="ECO:0000313" key="2">
    <source>
        <dbReference type="Proteomes" id="UP000250163"/>
    </source>
</evidence>